<comment type="caution">
    <text evidence="7">The sequence shown here is derived from an EMBL/GenBank/DDBJ whole genome shotgun (WGS) entry which is preliminary data.</text>
</comment>
<dbReference type="InterPro" id="IPR008969">
    <property type="entry name" value="CarboxyPept-like_regulatory"/>
</dbReference>
<dbReference type="SUPFAM" id="SSF56935">
    <property type="entry name" value="Porins"/>
    <property type="match status" value="1"/>
</dbReference>
<protein>
    <submittedName>
        <fullName evidence="7">TonB-dependent receptor</fullName>
    </submittedName>
</protein>
<evidence type="ECO:0000313" key="7">
    <source>
        <dbReference type="EMBL" id="NCI50106.1"/>
    </source>
</evidence>
<evidence type="ECO:0000313" key="8">
    <source>
        <dbReference type="Proteomes" id="UP000753802"/>
    </source>
</evidence>
<feature type="signal peptide" evidence="4">
    <location>
        <begin position="1"/>
        <end position="18"/>
    </location>
</feature>
<organism evidence="7 8">
    <name type="scientific">Sediminibacterium roseum</name>
    <dbReference type="NCBI Taxonomy" id="1978412"/>
    <lineage>
        <taxon>Bacteria</taxon>
        <taxon>Pseudomonadati</taxon>
        <taxon>Bacteroidota</taxon>
        <taxon>Chitinophagia</taxon>
        <taxon>Chitinophagales</taxon>
        <taxon>Chitinophagaceae</taxon>
        <taxon>Sediminibacterium</taxon>
    </lineage>
</organism>
<dbReference type="SUPFAM" id="SSF49464">
    <property type="entry name" value="Carboxypeptidase regulatory domain-like"/>
    <property type="match status" value="1"/>
</dbReference>
<dbReference type="InterPro" id="IPR041700">
    <property type="entry name" value="OMP_b-brl_3"/>
</dbReference>
<dbReference type="Pfam" id="PF07715">
    <property type="entry name" value="Plug"/>
    <property type="match status" value="1"/>
</dbReference>
<accession>A0ABW9ZZ06</accession>
<feature type="domain" description="TonB-dependent receptor plug" evidence="5">
    <location>
        <begin position="139"/>
        <end position="216"/>
    </location>
</feature>
<evidence type="ECO:0000259" key="5">
    <source>
        <dbReference type="Pfam" id="PF07715"/>
    </source>
</evidence>
<sequence length="786" mass="88353">MRVAVLSVLLFVANALHAQDSLSAKVIDAKSEPLSFVSVVLLQQGKTIASTATNDRGYFVLPGLLERGISYAIRFSLVGYVPVTKTFTWPDSSALSPVTMPAGQTTLGNVTVTTKKPLVTHRTDRFIINVENSFLANGNSGLDVLQRSPGLWVDNTGNIRIRGNQSVMVMINDVVQRMSQDELAEYLRTLRSEDISRIEVIPNPPAEYEAAGSGGIVHIILKKARKDGLNGYAFGQYRQQGREPSGNIASSLDYKSGKLYLLGGFSISKDVSNSFGHTENSFTDQSSFNTIGTRHIDNARQQYRLGFSYELSKNSSLTVQSMSNATQMHHFFYNDVTRQNAGKTETGTNTTDWTRKPQQNSTSAVYTAKTDTLGSSFKIVADYTSGKRDEVNALEEKYTDPAQNSRQVNTTPSKTSLFSIQSDLTQVFGKDWIFRTGAKYALVHRDNNVIIEDVINGAPVLNAGKSNHFKYSEDIAMFYTAVEKSAGRMGYKLGLRGEQTYSNGNSITSGQRFSRKYFGLFPSLFITRAMNDDRTSDVYFSYARRLQRPGFDELNPYRLQLNNVITMLGNPDLQPQYTNNFELGYHFAKGWTGSLYYSRTTGVISQVSVPVGNLFEIKYYNLDQTISYGLNFDAPVKIKEGWMLNNSFSLFRAYYTLQSVDYTNTTFAIRHGETIQLKKLFEIDWSSEYNSPYVRANSHVKDFFYLDIGFSRKIMKGKGRVRLYFSDILNKTREAASTAYLGTYTAFYQKRQTQNISLSFSYNFSLGRKFNNKKIEAGSTEEKSRI</sequence>
<dbReference type="InterPro" id="IPR037066">
    <property type="entry name" value="Plug_dom_sf"/>
</dbReference>
<dbReference type="Gene3D" id="2.170.130.10">
    <property type="entry name" value="TonB-dependent receptor, plug domain"/>
    <property type="match status" value="1"/>
</dbReference>
<dbReference type="Proteomes" id="UP000753802">
    <property type="component" value="Unassembled WGS sequence"/>
</dbReference>
<evidence type="ECO:0000256" key="4">
    <source>
        <dbReference type="SAM" id="SignalP"/>
    </source>
</evidence>
<keyword evidence="8" id="KW-1185">Reference proteome</keyword>
<dbReference type="InterPro" id="IPR012910">
    <property type="entry name" value="Plug_dom"/>
</dbReference>
<evidence type="ECO:0000256" key="3">
    <source>
        <dbReference type="ARBA" id="ARBA00023237"/>
    </source>
</evidence>
<keyword evidence="3" id="KW-0998">Cell outer membrane</keyword>
<evidence type="ECO:0000259" key="6">
    <source>
        <dbReference type="Pfam" id="PF14905"/>
    </source>
</evidence>
<dbReference type="Pfam" id="PF14905">
    <property type="entry name" value="OMP_b-brl_3"/>
    <property type="match status" value="1"/>
</dbReference>
<evidence type="ECO:0000256" key="2">
    <source>
        <dbReference type="ARBA" id="ARBA00023136"/>
    </source>
</evidence>
<dbReference type="EMBL" id="JAACJS010000012">
    <property type="protein sequence ID" value="NCI50106.1"/>
    <property type="molecule type" value="Genomic_DNA"/>
</dbReference>
<gene>
    <name evidence="7" type="ORF">GWC95_09245</name>
</gene>
<dbReference type="Gene3D" id="2.40.170.20">
    <property type="entry name" value="TonB-dependent receptor, beta-barrel domain"/>
    <property type="match status" value="1"/>
</dbReference>
<dbReference type="RefSeq" id="WP_161818415.1">
    <property type="nucleotide sequence ID" value="NZ_JAACJS010000012.1"/>
</dbReference>
<dbReference type="InterPro" id="IPR036942">
    <property type="entry name" value="Beta-barrel_TonB_sf"/>
</dbReference>
<reference evidence="7 8" key="1">
    <citation type="submission" date="2020-01" db="EMBL/GenBank/DDBJ databases">
        <title>Genome analysis.</title>
        <authorList>
            <person name="Wu S."/>
            <person name="Wang G."/>
        </authorList>
    </citation>
    <scope>NUCLEOTIDE SEQUENCE [LARGE SCALE GENOMIC DNA]</scope>
    <source>
        <strain evidence="7 8">SYL130</strain>
    </source>
</reference>
<dbReference type="Pfam" id="PF13620">
    <property type="entry name" value="CarboxypepD_reg"/>
    <property type="match status" value="1"/>
</dbReference>
<proteinExistence type="predicted"/>
<feature type="domain" description="Outer membrane protein beta-barrel" evidence="6">
    <location>
        <begin position="369"/>
        <end position="762"/>
    </location>
</feature>
<keyword evidence="4" id="KW-0732">Signal</keyword>
<keyword evidence="7" id="KW-0675">Receptor</keyword>
<evidence type="ECO:0000256" key="1">
    <source>
        <dbReference type="ARBA" id="ARBA00004442"/>
    </source>
</evidence>
<keyword evidence="2" id="KW-0472">Membrane</keyword>
<comment type="subcellular location">
    <subcellularLocation>
        <location evidence="1">Cell outer membrane</location>
    </subcellularLocation>
</comment>
<name>A0ABW9ZZ06_9BACT</name>
<feature type="chain" id="PRO_5046128255" evidence="4">
    <location>
        <begin position="19"/>
        <end position="786"/>
    </location>
</feature>